<dbReference type="EMBL" id="JASCZI010211487">
    <property type="protein sequence ID" value="MED6192939.1"/>
    <property type="molecule type" value="Genomic_DNA"/>
</dbReference>
<dbReference type="InterPro" id="IPR001810">
    <property type="entry name" value="F-box_dom"/>
</dbReference>
<name>A0ABU6X6M2_9FABA</name>
<dbReference type="SUPFAM" id="SSF81383">
    <property type="entry name" value="F-box domain"/>
    <property type="match status" value="1"/>
</dbReference>
<feature type="domain" description="F-box" evidence="2">
    <location>
        <begin position="25"/>
        <end position="66"/>
    </location>
</feature>
<proteinExistence type="predicted"/>
<evidence type="ECO:0000313" key="3">
    <source>
        <dbReference type="EMBL" id="MED6192939.1"/>
    </source>
</evidence>
<protein>
    <recommendedName>
        <fullName evidence="2">F-box domain-containing protein</fullName>
    </recommendedName>
</protein>
<gene>
    <name evidence="3" type="ORF">PIB30_014509</name>
</gene>
<organism evidence="3 4">
    <name type="scientific">Stylosanthes scabra</name>
    <dbReference type="NCBI Taxonomy" id="79078"/>
    <lineage>
        <taxon>Eukaryota</taxon>
        <taxon>Viridiplantae</taxon>
        <taxon>Streptophyta</taxon>
        <taxon>Embryophyta</taxon>
        <taxon>Tracheophyta</taxon>
        <taxon>Spermatophyta</taxon>
        <taxon>Magnoliopsida</taxon>
        <taxon>eudicotyledons</taxon>
        <taxon>Gunneridae</taxon>
        <taxon>Pentapetalae</taxon>
        <taxon>rosids</taxon>
        <taxon>fabids</taxon>
        <taxon>Fabales</taxon>
        <taxon>Fabaceae</taxon>
        <taxon>Papilionoideae</taxon>
        <taxon>50 kb inversion clade</taxon>
        <taxon>dalbergioids sensu lato</taxon>
        <taxon>Dalbergieae</taxon>
        <taxon>Pterocarpus clade</taxon>
        <taxon>Stylosanthes</taxon>
    </lineage>
</organism>
<feature type="compositionally biased region" description="Basic and acidic residues" evidence="1">
    <location>
        <begin position="97"/>
        <end position="112"/>
    </location>
</feature>
<keyword evidence="4" id="KW-1185">Reference proteome</keyword>
<evidence type="ECO:0000256" key="1">
    <source>
        <dbReference type="SAM" id="MobiDB-lite"/>
    </source>
</evidence>
<evidence type="ECO:0000259" key="2">
    <source>
        <dbReference type="Pfam" id="PF00646"/>
    </source>
</evidence>
<dbReference type="InterPro" id="IPR036047">
    <property type="entry name" value="F-box-like_dom_sf"/>
</dbReference>
<dbReference type="Proteomes" id="UP001341840">
    <property type="component" value="Unassembled WGS sequence"/>
</dbReference>
<sequence>MGEKASLKKKKNEIRGMKENKCKNISDLPIALIYEIFSNLPMKECTVRTSVLSKYWGHQWRNLYKFELKEESQQIKEIKFPNTPNARPRAIKLSRRDRKELPRHDSDRRKTE</sequence>
<evidence type="ECO:0000313" key="4">
    <source>
        <dbReference type="Proteomes" id="UP001341840"/>
    </source>
</evidence>
<accession>A0ABU6X6M2</accession>
<reference evidence="3 4" key="1">
    <citation type="journal article" date="2023" name="Plants (Basel)">
        <title>Bridging the Gap: Combining Genomics and Transcriptomics Approaches to Understand Stylosanthes scabra, an Orphan Legume from the Brazilian Caatinga.</title>
        <authorList>
            <person name="Ferreira-Neto J.R.C."/>
            <person name="da Silva M.D."/>
            <person name="Binneck E."/>
            <person name="de Melo N.F."/>
            <person name="da Silva R.H."/>
            <person name="de Melo A.L.T.M."/>
            <person name="Pandolfi V."/>
            <person name="Bustamante F.O."/>
            <person name="Brasileiro-Vidal A.C."/>
            <person name="Benko-Iseppon A.M."/>
        </authorList>
    </citation>
    <scope>NUCLEOTIDE SEQUENCE [LARGE SCALE GENOMIC DNA]</scope>
    <source>
        <tissue evidence="3">Leaves</tissue>
    </source>
</reference>
<comment type="caution">
    <text evidence="3">The sequence shown here is derived from an EMBL/GenBank/DDBJ whole genome shotgun (WGS) entry which is preliminary data.</text>
</comment>
<dbReference type="Pfam" id="PF00646">
    <property type="entry name" value="F-box"/>
    <property type="match status" value="1"/>
</dbReference>
<feature type="region of interest" description="Disordered" evidence="1">
    <location>
        <begin position="77"/>
        <end position="112"/>
    </location>
</feature>